<dbReference type="InterPro" id="IPR018502">
    <property type="entry name" value="Annexin_repeat"/>
</dbReference>
<sequence>MEVAGHPIEQAIESEFSDDVKDCLLALIAVIRNRAAYFAKQLYESMKGFGTRDQDLIRLVVSRSEIDMADIKRIFEVSIIP</sequence>
<accession>A0A0C2FWS2</accession>
<dbReference type="PANTHER" id="PTHR10502:SF102">
    <property type="entry name" value="ANNEXIN B11"/>
    <property type="match status" value="1"/>
</dbReference>
<dbReference type="PROSITE" id="PS51897">
    <property type="entry name" value="ANNEXIN_2"/>
    <property type="match status" value="1"/>
</dbReference>
<evidence type="ECO:0000313" key="5">
    <source>
        <dbReference type="Proteomes" id="UP000054047"/>
    </source>
</evidence>
<dbReference type="GO" id="GO:0005886">
    <property type="term" value="C:plasma membrane"/>
    <property type="evidence" value="ECO:0007669"/>
    <property type="project" value="TreeGrafter"/>
</dbReference>
<dbReference type="Pfam" id="PF00191">
    <property type="entry name" value="Annexin"/>
    <property type="match status" value="1"/>
</dbReference>
<dbReference type="InterPro" id="IPR037104">
    <property type="entry name" value="Annexin_sf"/>
</dbReference>
<dbReference type="OrthoDB" id="37886at2759"/>
<dbReference type="Gene3D" id="1.10.220.10">
    <property type="entry name" value="Annexin"/>
    <property type="match status" value="2"/>
</dbReference>
<dbReference type="SUPFAM" id="SSF47874">
    <property type="entry name" value="Annexin"/>
    <property type="match status" value="1"/>
</dbReference>
<protein>
    <submittedName>
        <fullName evidence="4">Annexin</fullName>
    </submittedName>
</protein>
<gene>
    <name evidence="4" type="ORF">ANCDUO_16872</name>
</gene>
<evidence type="ECO:0000256" key="1">
    <source>
        <dbReference type="ARBA" id="ARBA00007831"/>
    </source>
</evidence>
<name>A0A0C2FWS2_9BILA</name>
<organism evidence="4 5">
    <name type="scientific">Ancylostoma duodenale</name>
    <dbReference type="NCBI Taxonomy" id="51022"/>
    <lineage>
        <taxon>Eukaryota</taxon>
        <taxon>Metazoa</taxon>
        <taxon>Ecdysozoa</taxon>
        <taxon>Nematoda</taxon>
        <taxon>Chromadorea</taxon>
        <taxon>Rhabditida</taxon>
        <taxon>Rhabditina</taxon>
        <taxon>Rhabditomorpha</taxon>
        <taxon>Strongyloidea</taxon>
        <taxon>Ancylostomatidae</taxon>
        <taxon>Ancylostomatinae</taxon>
        <taxon>Ancylostoma</taxon>
    </lineage>
</organism>
<reference evidence="4 5" key="1">
    <citation type="submission" date="2013-12" db="EMBL/GenBank/DDBJ databases">
        <title>Draft genome of the parsitic nematode Ancylostoma duodenale.</title>
        <authorList>
            <person name="Mitreva M."/>
        </authorList>
    </citation>
    <scope>NUCLEOTIDE SEQUENCE [LARGE SCALE GENOMIC DNA]</scope>
    <source>
        <strain evidence="4 5">Zhejiang</strain>
    </source>
</reference>
<keyword evidence="5" id="KW-1185">Reference proteome</keyword>
<dbReference type="GO" id="GO:0005634">
    <property type="term" value="C:nucleus"/>
    <property type="evidence" value="ECO:0007669"/>
    <property type="project" value="TreeGrafter"/>
</dbReference>
<dbReference type="Proteomes" id="UP000054047">
    <property type="component" value="Unassembled WGS sequence"/>
</dbReference>
<dbReference type="GO" id="GO:0001786">
    <property type="term" value="F:phosphatidylserine binding"/>
    <property type="evidence" value="ECO:0007669"/>
    <property type="project" value="TreeGrafter"/>
</dbReference>
<comment type="similarity">
    <text evidence="1">Belongs to the annexin family.</text>
</comment>
<evidence type="ECO:0000256" key="3">
    <source>
        <dbReference type="ARBA" id="ARBA00023216"/>
    </source>
</evidence>
<dbReference type="PANTHER" id="PTHR10502">
    <property type="entry name" value="ANNEXIN"/>
    <property type="match status" value="1"/>
</dbReference>
<keyword evidence="3" id="KW-0041">Annexin</keyword>
<dbReference type="EMBL" id="KN742250">
    <property type="protein sequence ID" value="KIH53010.1"/>
    <property type="molecule type" value="Genomic_DNA"/>
</dbReference>
<proteinExistence type="inferred from homology"/>
<evidence type="ECO:0000256" key="2">
    <source>
        <dbReference type="ARBA" id="ARBA00022737"/>
    </source>
</evidence>
<dbReference type="GO" id="GO:0012506">
    <property type="term" value="C:vesicle membrane"/>
    <property type="evidence" value="ECO:0007669"/>
    <property type="project" value="TreeGrafter"/>
</dbReference>
<dbReference type="GO" id="GO:0005509">
    <property type="term" value="F:calcium ion binding"/>
    <property type="evidence" value="ECO:0007669"/>
    <property type="project" value="InterPro"/>
</dbReference>
<dbReference type="GO" id="GO:0005544">
    <property type="term" value="F:calcium-dependent phospholipid binding"/>
    <property type="evidence" value="ECO:0007669"/>
    <property type="project" value="InterPro"/>
</dbReference>
<dbReference type="GO" id="GO:0005737">
    <property type="term" value="C:cytoplasm"/>
    <property type="evidence" value="ECO:0007669"/>
    <property type="project" value="TreeGrafter"/>
</dbReference>
<evidence type="ECO:0000313" key="4">
    <source>
        <dbReference type="EMBL" id="KIH53010.1"/>
    </source>
</evidence>
<keyword evidence="2" id="KW-0677">Repeat</keyword>
<dbReference type="AlphaFoldDB" id="A0A0C2FWS2"/>